<evidence type="ECO:0000313" key="9">
    <source>
        <dbReference type="Proteomes" id="UP001320245"/>
    </source>
</evidence>
<evidence type="ECO:0000256" key="7">
    <source>
        <dbReference type="ARBA" id="ARBA00023033"/>
    </source>
</evidence>
<keyword evidence="5" id="KW-0560">Oxidoreductase</keyword>
<dbReference type="PANTHER" id="PTHR24305:SF107">
    <property type="entry name" value="P450, PUTATIVE (EUROFUNG)-RELATED"/>
    <property type="match status" value="1"/>
</dbReference>
<organism evidence="8 9">
    <name type="scientific">Cytospora paraplurivora</name>
    <dbReference type="NCBI Taxonomy" id="2898453"/>
    <lineage>
        <taxon>Eukaryota</taxon>
        <taxon>Fungi</taxon>
        <taxon>Dikarya</taxon>
        <taxon>Ascomycota</taxon>
        <taxon>Pezizomycotina</taxon>
        <taxon>Sordariomycetes</taxon>
        <taxon>Sordariomycetidae</taxon>
        <taxon>Diaporthales</taxon>
        <taxon>Cytosporaceae</taxon>
        <taxon>Cytospora</taxon>
    </lineage>
</organism>
<dbReference type="GO" id="GO:0020037">
    <property type="term" value="F:heme binding"/>
    <property type="evidence" value="ECO:0007669"/>
    <property type="project" value="InterPro"/>
</dbReference>
<dbReference type="Pfam" id="PF00067">
    <property type="entry name" value="p450"/>
    <property type="match status" value="1"/>
</dbReference>
<evidence type="ECO:0000256" key="4">
    <source>
        <dbReference type="ARBA" id="ARBA00022723"/>
    </source>
</evidence>
<keyword evidence="4" id="KW-0479">Metal-binding</keyword>
<comment type="caution">
    <text evidence="8">The sequence shown here is derived from an EMBL/GenBank/DDBJ whole genome shotgun (WGS) entry which is preliminary data.</text>
</comment>
<dbReference type="PANTHER" id="PTHR24305">
    <property type="entry name" value="CYTOCHROME P450"/>
    <property type="match status" value="1"/>
</dbReference>
<proteinExistence type="predicted"/>
<reference evidence="8 9" key="1">
    <citation type="journal article" date="2023" name="PLoS ONE">
        <title>Cytospora paraplurivora sp. nov. isolated from orchards with fruit tree decline syndrome in Ontario, Canada.</title>
        <authorList>
            <person name="Ilyukhin E."/>
            <person name="Nguyen H.D.T."/>
            <person name="Castle A.J."/>
            <person name="Ellouze W."/>
        </authorList>
    </citation>
    <scope>NUCLEOTIDE SEQUENCE [LARGE SCALE GENOMIC DNA]</scope>
    <source>
        <strain evidence="8 9">FDS-564</strain>
    </source>
</reference>
<evidence type="ECO:0000256" key="1">
    <source>
        <dbReference type="ARBA" id="ARBA00001971"/>
    </source>
</evidence>
<dbReference type="AlphaFoldDB" id="A0AAN9UEP9"/>
<accession>A0AAN9UEP9</accession>
<sequence>MHKVMWNLAQQKFSGRIFYLHLWPFSRTLLVVADAYAASQVEDLGLGKGDNIVKPISTITGGPSLLTMEGSEWKRWRRLFSTGFCAGYLIGLAPAIADEMAVFRDLLIKKCRNAPDGRSEVFPKEEMTVRVTFDFIGRVVLDSHLQYQLHANSLTSALRSPVEWTSWRGQLNPITSRTMDRYISHEIDKRFAERIEGTRQPSLPQGGGSEDLNKQFKSIASLLIDDVRSADLLLLSTFYASDRPGVVDLLLTEHNTTVGDHPGDALAQIHSDPHKLTNSPTPPPSLRKHFASFPLLDPYGSAAQEPFSLMSSGSRFPTENCSVWALSLAIHHDTRYWVEPEKFLPERWLIGPDDPLYAGRTKGAWQAFEHDPHNCIEQTLALLELKIALVLTAREINVMPAYENWDALHPKRGGGGKD</sequence>
<gene>
    <name evidence="8" type="ORF">SLS53_004956</name>
</gene>
<dbReference type="EMBL" id="JAJSPL020000018">
    <property type="protein sequence ID" value="KAK7740893.1"/>
    <property type="molecule type" value="Genomic_DNA"/>
</dbReference>
<dbReference type="Gene3D" id="1.10.630.10">
    <property type="entry name" value="Cytochrome P450"/>
    <property type="match status" value="2"/>
</dbReference>
<dbReference type="InterPro" id="IPR036396">
    <property type="entry name" value="Cyt_P450_sf"/>
</dbReference>
<evidence type="ECO:0000256" key="2">
    <source>
        <dbReference type="ARBA" id="ARBA00005179"/>
    </source>
</evidence>
<dbReference type="GO" id="GO:0004497">
    <property type="term" value="F:monooxygenase activity"/>
    <property type="evidence" value="ECO:0007669"/>
    <property type="project" value="UniProtKB-KW"/>
</dbReference>
<evidence type="ECO:0000256" key="3">
    <source>
        <dbReference type="ARBA" id="ARBA00022617"/>
    </source>
</evidence>
<dbReference type="GO" id="GO:0016705">
    <property type="term" value="F:oxidoreductase activity, acting on paired donors, with incorporation or reduction of molecular oxygen"/>
    <property type="evidence" value="ECO:0007669"/>
    <property type="project" value="InterPro"/>
</dbReference>
<dbReference type="Proteomes" id="UP001320245">
    <property type="component" value="Unassembled WGS sequence"/>
</dbReference>
<dbReference type="SUPFAM" id="SSF48264">
    <property type="entry name" value="Cytochrome P450"/>
    <property type="match status" value="1"/>
</dbReference>
<comment type="cofactor">
    <cofactor evidence="1">
        <name>heme</name>
        <dbReference type="ChEBI" id="CHEBI:30413"/>
    </cofactor>
</comment>
<name>A0AAN9UEP9_9PEZI</name>
<comment type="pathway">
    <text evidence="2">Secondary metabolite biosynthesis.</text>
</comment>
<keyword evidence="3" id="KW-0349">Heme</keyword>
<evidence type="ECO:0000256" key="5">
    <source>
        <dbReference type="ARBA" id="ARBA00023002"/>
    </source>
</evidence>
<evidence type="ECO:0008006" key="10">
    <source>
        <dbReference type="Google" id="ProtNLM"/>
    </source>
</evidence>
<dbReference type="GO" id="GO:0005506">
    <property type="term" value="F:iron ion binding"/>
    <property type="evidence" value="ECO:0007669"/>
    <property type="project" value="InterPro"/>
</dbReference>
<keyword evidence="9" id="KW-1185">Reference proteome</keyword>
<keyword evidence="6" id="KW-0408">Iron</keyword>
<protein>
    <recommendedName>
        <fullName evidence="10">Cytochrome P450</fullName>
    </recommendedName>
</protein>
<evidence type="ECO:0000256" key="6">
    <source>
        <dbReference type="ARBA" id="ARBA00023004"/>
    </source>
</evidence>
<evidence type="ECO:0000313" key="8">
    <source>
        <dbReference type="EMBL" id="KAK7740893.1"/>
    </source>
</evidence>
<dbReference type="InterPro" id="IPR001128">
    <property type="entry name" value="Cyt_P450"/>
</dbReference>
<keyword evidence="7" id="KW-0503">Monooxygenase</keyword>
<dbReference type="InterPro" id="IPR050121">
    <property type="entry name" value="Cytochrome_P450_monoxygenase"/>
</dbReference>